<dbReference type="SUPFAM" id="SSF50405">
    <property type="entry name" value="Actin-crosslinking proteins"/>
    <property type="match status" value="1"/>
</dbReference>
<keyword evidence="3" id="KW-1185">Reference proteome</keyword>
<gene>
    <name evidence="2" type="ORF">N7496_012031</name>
</gene>
<dbReference type="OrthoDB" id="4490284at2759"/>
<dbReference type="Proteomes" id="UP001147782">
    <property type="component" value="Unassembled WGS sequence"/>
</dbReference>
<organism evidence="2 3">
    <name type="scientific">Penicillium cataractarum</name>
    <dbReference type="NCBI Taxonomy" id="2100454"/>
    <lineage>
        <taxon>Eukaryota</taxon>
        <taxon>Fungi</taxon>
        <taxon>Dikarya</taxon>
        <taxon>Ascomycota</taxon>
        <taxon>Pezizomycotina</taxon>
        <taxon>Eurotiomycetes</taxon>
        <taxon>Eurotiomycetidae</taxon>
        <taxon>Eurotiales</taxon>
        <taxon>Aspergillaceae</taxon>
        <taxon>Penicillium</taxon>
    </lineage>
</organism>
<feature type="signal peptide" evidence="1">
    <location>
        <begin position="1"/>
        <end position="19"/>
    </location>
</feature>
<proteinExistence type="predicted"/>
<dbReference type="AlphaFoldDB" id="A0A9W9UW15"/>
<comment type="caution">
    <text evidence="2">The sequence shown here is derived from an EMBL/GenBank/DDBJ whole genome shotgun (WGS) entry which is preliminary data.</text>
</comment>
<evidence type="ECO:0000313" key="2">
    <source>
        <dbReference type="EMBL" id="KAJ5359618.1"/>
    </source>
</evidence>
<protein>
    <submittedName>
        <fullName evidence="2">Uncharacterized protein</fullName>
    </submittedName>
</protein>
<reference evidence="2" key="2">
    <citation type="journal article" date="2023" name="IMA Fungus">
        <title>Comparative genomic study of the Penicillium genus elucidates a diverse pangenome and 15 lateral gene transfer events.</title>
        <authorList>
            <person name="Petersen C."/>
            <person name="Sorensen T."/>
            <person name="Nielsen M.R."/>
            <person name="Sondergaard T.E."/>
            <person name="Sorensen J.L."/>
            <person name="Fitzpatrick D.A."/>
            <person name="Frisvad J.C."/>
            <person name="Nielsen K.L."/>
        </authorList>
    </citation>
    <scope>NUCLEOTIDE SEQUENCE</scope>
    <source>
        <strain evidence="2">IBT 29864</strain>
    </source>
</reference>
<evidence type="ECO:0000313" key="3">
    <source>
        <dbReference type="Proteomes" id="UP001147782"/>
    </source>
</evidence>
<evidence type="ECO:0000256" key="1">
    <source>
        <dbReference type="SAM" id="SignalP"/>
    </source>
</evidence>
<dbReference type="GeneID" id="81444123"/>
<accession>A0A9W9UW15</accession>
<dbReference type="EMBL" id="JAPZBS010000009">
    <property type="protein sequence ID" value="KAJ5359618.1"/>
    <property type="molecule type" value="Genomic_DNA"/>
</dbReference>
<dbReference type="RefSeq" id="XP_056550904.1">
    <property type="nucleotide sequence ID" value="XM_056704944.1"/>
</dbReference>
<reference evidence="2" key="1">
    <citation type="submission" date="2022-11" db="EMBL/GenBank/DDBJ databases">
        <authorList>
            <person name="Petersen C."/>
        </authorList>
    </citation>
    <scope>NUCLEOTIDE SEQUENCE</scope>
    <source>
        <strain evidence="2">IBT 29864</strain>
    </source>
</reference>
<feature type="chain" id="PRO_5040794034" evidence="1">
    <location>
        <begin position="20"/>
        <end position="151"/>
    </location>
</feature>
<sequence>MKAAFALGALAALCQSAFSLSEGSYTIGSAALDPSLVLSETTANDGLLEFTQKEDDHPGQTWLLSRSGSSDRDFLVENILGGYLHCGDKPDYPCFTAEDPRIYTLEFAGENKYQFVAQGSGYFLRVNEKRELVLAVWDQSLNEQLSLTSTA</sequence>
<dbReference type="InterPro" id="IPR008999">
    <property type="entry name" value="Actin-crosslinking"/>
</dbReference>
<keyword evidence="1" id="KW-0732">Signal</keyword>
<name>A0A9W9UW15_9EURO</name>